<feature type="domain" description="DNA primase/polymerase bifunctional N-terminal" evidence="1">
    <location>
        <begin position="19"/>
        <end position="201"/>
    </location>
</feature>
<dbReference type="AlphaFoldDB" id="A0AA41U0L1"/>
<proteinExistence type="predicted"/>
<organism evidence="2 3">
    <name type="scientific">Yinghuangia soli</name>
    <dbReference type="NCBI Taxonomy" id="2908204"/>
    <lineage>
        <taxon>Bacteria</taxon>
        <taxon>Bacillati</taxon>
        <taxon>Actinomycetota</taxon>
        <taxon>Actinomycetes</taxon>
        <taxon>Kitasatosporales</taxon>
        <taxon>Streptomycetaceae</taxon>
        <taxon>Yinghuangia</taxon>
    </lineage>
</organism>
<name>A0AA41U0L1_9ACTN</name>
<dbReference type="Proteomes" id="UP001165378">
    <property type="component" value="Unassembled WGS sequence"/>
</dbReference>
<accession>A0AA41U0L1</accession>
<reference evidence="2" key="1">
    <citation type="submission" date="2022-01" db="EMBL/GenBank/DDBJ databases">
        <title>Genome-Based Taxonomic Classification of the Phylum Actinobacteria.</title>
        <authorList>
            <person name="Gao Y."/>
        </authorList>
    </citation>
    <scope>NUCLEOTIDE SEQUENCE</scope>
    <source>
        <strain evidence="2">KLBMP 8922</strain>
    </source>
</reference>
<dbReference type="InterPro" id="IPR015330">
    <property type="entry name" value="DNA_primase/pol_bifunc_N"/>
</dbReference>
<dbReference type="SMART" id="SM00943">
    <property type="entry name" value="Prim-Pol"/>
    <property type="match status" value="1"/>
</dbReference>
<protein>
    <submittedName>
        <fullName evidence="2">Bifunctional DNA primase/polymerase</fullName>
    </submittedName>
</protein>
<evidence type="ECO:0000313" key="3">
    <source>
        <dbReference type="Proteomes" id="UP001165378"/>
    </source>
</evidence>
<comment type="caution">
    <text evidence="2">The sequence shown here is derived from an EMBL/GenBank/DDBJ whole genome shotgun (WGS) entry which is preliminary data.</text>
</comment>
<dbReference type="Pfam" id="PF09250">
    <property type="entry name" value="Prim-Pol"/>
    <property type="match status" value="1"/>
</dbReference>
<keyword evidence="3" id="KW-1185">Reference proteome</keyword>
<sequence>MDIMLGSRRRTRTALWQAVSEYVEQRRWPVTQGTYLVRDGRSTRCSCGRVGCAAPGMHPSDPQWSAHATNTPAAARYLWSQWPDSTVVLPTGHAFDAISVPRHAGQRALVRLERMGTPLGPVLGTPTGRLFFLVAPGAAPELPHLLYQMGWDDAELDLRCHGAGDYIFAPPSPLGMLGTAEWIRPPADDETTPLPEARLLLGTLAYACHRNSARTGSGMWLAS</sequence>
<evidence type="ECO:0000313" key="2">
    <source>
        <dbReference type="EMBL" id="MCF2528570.1"/>
    </source>
</evidence>
<evidence type="ECO:0000259" key="1">
    <source>
        <dbReference type="SMART" id="SM00943"/>
    </source>
</evidence>
<dbReference type="RefSeq" id="WP_235052734.1">
    <property type="nucleotide sequence ID" value="NZ_JAKFHA010000007.1"/>
</dbReference>
<gene>
    <name evidence="2" type="ORF">LZ495_15265</name>
</gene>
<dbReference type="EMBL" id="JAKFHA010000007">
    <property type="protein sequence ID" value="MCF2528570.1"/>
    <property type="molecule type" value="Genomic_DNA"/>
</dbReference>